<gene>
    <name evidence="2" type="ORF">AACH11_21880</name>
</gene>
<proteinExistence type="inferred from homology"/>
<dbReference type="EMBL" id="JBBUTF010000027">
    <property type="protein sequence ID" value="MEK8028618.1"/>
    <property type="molecule type" value="Genomic_DNA"/>
</dbReference>
<sequence>MDTLSPPAADTPASHATARPPVFIALQANHETLPIIEAVRADNPLARVHEYPGMVRIDAPGRLVLRRASIEEACGRDFDLRELHLNLISLSGEVDEGDDEFVLTWHTI</sequence>
<evidence type="ECO:0000256" key="1">
    <source>
        <dbReference type="ARBA" id="ARBA00006313"/>
    </source>
</evidence>
<organism evidence="2 3">
    <name type="scientific">Pseudaquabacterium rugosum</name>
    <dbReference type="NCBI Taxonomy" id="2984194"/>
    <lineage>
        <taxon>Bacteria</taxon>
        <taxon>Pseudomonadati</taxon>
        <taxon>Pseudomonadota</taxon>
        <taxon>Betaproteobacteria</taxon>
        <taxon>Burkholderiales</taxon>
        <taxon>Sphaerotilaceae</taxon>
        <taxon>Pseudaquabacterium</taxon>
    </lineage>
</organism>
<dbReference type="Proteomes" id="UP001368500">
    <property type="component" value="Unassembled WGS sequence"/>
</dbReference>
<dbReference type="Gene3D" id="3.90.56.10">
    <property type="entry name" value="Monooxygenase component MmoB/DmpM"/>
    <property type="match status" value="1"/>
</dbReference>
<dbReference type="Pfam" id="PF02406">
    <property type="entry name" value="MmoB_DmpM"/>
    <property type="match status" value="1"/>
</dbReference>
<protein>
    <submittedName>
        <fullName evidence="2">MmoB/DmpM family protein</fullName>
    </submittedName>
</protein>
<comment type="caution">
    <text evidence="2">The sequence shown here is derived from an EMBL/GenBank/DDBJ whole genome shotgun (WGS) entry which is preliminary data.</text>
</comment>
<dbReference type="InterPro" id="IPR003454">
    <property type="entry name" value="MOase_MmoB_DmpM"/>
</dbReference>
<dbReference type="InterPro" id="IPR036889">
    <property type="entry name" value="mOase_MmoB_DmpM_sf"/>
</dbReference>
<evidence type="ECO:0000313" key="3">
    <source>
        <dbReference type="Proteomes" id="UP001368500"/>
    </source>
</evidence>
<accession>A0ABU9BJB4</accession>
<dbReference type="SUPFAM" id="SSF56029">
    <property type="entry name" value="Monooxygenase (hydroxylase) regulatory protein"/>
    <property type="match status" value="1"/>
</dbReference>
<evidence type="ECO:0000313" key="2">
    <source>
        <dbReference type="EMBL" id="MEK8028618.1"/>
    </source>
</evidence>
<keyword evidence="3" id="KW-1185">Reference proteome</keyword>
<reference evidence="2 3" key="1">
    <citation type="submission" date="2024-04" db="EMBL/GenBank/DDBJ databases">
        <title>Novel species of the genus Ideonella isolated from streams.</title>
        <authorList>
            <person name="Lu H."/>
        </authorList>
    </citation>
    <scope>NUCLEOTIDE SEQUENCE [LARGE SCALE GENOMIC DNA]</scope>
    <source>
        <strain evidence="2 3">BYS139W</strain>
    </source>
</reference>
<dbReference type="RefSeq" id="WP_341376405.1">
    <property type="nucleotide sequence ID" value="NZ_JBBUTF010000027.1"/>
</dbReference>
<name>A0ABU9BJB4_9BURK</name>
<comment type="similarity">
    <text evidence="1">Belongs to the TmoD/XamoD family.</text>
</comment>